<proteinExistence type="predicted"/>
<feature type="transmembrane region" description="Helical" evidence="2">
    <location>
        <begin position="89"/>
        <end position="117"/>
    </location>
</feature>
<dbReference type="RefSeq" id="WP_380134938.1">
    <property type="nucleotide sequence ID" value="NZ_JBHLUI010000003.1"/>
</dbReference>
<keyword evidence="2" id="KW-0472">Membrane</keyword>
<dbReference type="EMBL" id="JBHMDM010000004">
    <property type="protein sequence ID" value="MFB9377188.1"/>
    <property type="molecule type" value="Genomic_DNA"/>
</dbReference>
<gene>
    <name evidence="4" type="ORF">ACFFVI_09410</name>
</gene>
<keyword evidence="2" id="KW-1133">Transmembrane helix</keyword>
<accession>A0ABV5LSY7</accession>
<evidence type="ECO:0000256" key="2">
    <source>
        <dbReference type="SAM" id="Phobius"/>
    </source>
</evidence>
<keyword evidence="2" id="KW-0812">Transmembrane</keyword>
<evidence type="ECO:0000259" key="3">
    <source>
        <dbReference type="Pfam" id="PF13828"/>
    </source>
</evidence>
<dbReference type="Pfam" id="PF13828">
    <property type="entry name" value="DUF4190"/>
    <property type="match status" value="1"/>
</dbReference>
<feature type="transmembrane region" description="Helical" evidence="2">
    <location>
        <begin position="129"/>
        <end position="158"/>
    </location>
</feature>
<feature type="compositionally biased region" description="Low complexity" evidence="1">
    <location>
        <begin position="9"/>
        <end position="74"/>
    </location>
</feature>
<reference evidence="4 5" key="1">
    <citation type="submission" date="2024-09" db="EMBL/GenBank/DDBJ databases">
        <authorList>
            <person name="Sun Q."/>
            <person name="Mori K."/>
        </authorList>
    </citation>
    <scope>NUCLEOTIDE SEQUENCE [LARGE SCALE GENOMIC DNA]</scope>
    <source>
        <strain evidence="4 5">TISTR 1856</strain>
    </source>
</reference>
<feature type="region of interest" description="Disordered" evidence="1">
    <location>
        <begin position="1"/>
        <end position="80"/>
    </location>
</feature>
<sequence>MSSTDGPDPYNQQGGQYGNQPGQGNHPQYGDQQSSGQYGNQQYGNQQYGNQQSGNQYGNQPQYSGQQYGDQHGYGQPGHGGSPKNGLGVAALILGIVAILSSFLVIGIILGIVAIILGVKGRGRVKKGLATNGAVALWGIITGAVGLVLSAVFLAIYIASASFFFQNGGQQLTDCLGQAGQDAVAQQQCFDQFGNQAEQQLENSGTDT</sequence>
<feature type="domain" description="DUF4190" evidence="3">
    <location>
        <begin position="87"/>
        <end position="152"/>
    </location>
</feature>
<keyword evidence="5" id="KW-1185">Reference proteome</keyword>
<dbReference type="Proteomes" id="UP001589748">
    <property type="component" value="Unassembled WGS sequence"/>
</dbReference>
<organism evidence="4 5">
    <name type="scientific">Kineococcus gynurae</name>
    <dbReference type="NCBI Taxonomy" id="452979"/>
    <lineage>
        <taxon>Bacteria</taxon>
        <taxon>Bacillati</taxon>
        <taxon>Actinomycetota</taxon>
        <taxon>Actinomycetes</taxon>
        <taxon>Kineosporiales</taxon>
        <taxon>Kineosporiaceae</taxon>
        <taxon>Kineococcus</taxon>
    </lineage>
</organism>
<name>A0ABV5LSY7_9ACTN</name>
<evidence type="ECO:0000313" key="4">
    <source>
        <dbReference type="EMBL" id="MFB9377188.1"/>
    </source>
</evidence>
<protein>
    <submittedName>
        <fullName evidence="4">DUF4190 domain-containing protein</fullName>
    </submittedName>
</protein>
<comment type="caution">
    <text evidence="4">The sequence shown here is derived from an EMBL/GenBank/DDBJ whole genome shotgun (WGS) entry which is preliminary data.</text>
</comment>
<evidence type="ECO:0000313" key="5">
    <source>
        <dbReference type="Proteomes" id="UP001589748"/>
    </source>
</evidence>
<evidence type="ECO:0000256" key="1">
    <source>
        <dbReference type="SAM" id="MobiDB-lite"/>
    </source>
</evidence>
<dbReference type="InterPro" id="IPR025241">
    <property type="entry name" value="DUF4190"/>
</dbReference>